<feature type="signal peptide" evidence="1">
    <location>
        <begin position="1"/>
        <end position="25"/>
    </location>
</feature>
<evidence type="ECO:0000259" key="2">
    <source>
        <dbReference type="Pfam" id="PF00419"/>
    </source>
</evidence>
<gene>
    <name evidence="3" type="ORF">PCA10_04300</name>
</gene>
<dbReference type="Proteomes" id="UP000015503">
    <property type="component" value="Chromosome"/>
</dbReference>
<evidence type="ECO:0000256" key="1">
    <source>
        <dbReference type="SAM" id="SignalP"/>
    </source>
</evidence>
<reference evidence="3 4" key="1">
    <citation type="journal article" date="2013" name="Genome Announc.">
        <title>Complete Genome Sequence of the Carbazole Degrader Pseudomonas resinovorans Strain CA10 (NBRC 106553).</title>
        <authorList>
            <person name="Shintani M."/>
            <person name="Hosoyama A."/>
            <person name="Ohji S."/>
            <person name="Tsuchikane K."/>
            <person name="Takarada H."/>
            <person name="Yamazoe A."/>
            <person name="Fujita N."/>
            <person name="Nojiri H."/>
        </authorList>
    </citation>
    <scope>NUCLEOTIDE SEQUENCE [LARGE SCALE GENOMIC DNA]</scope>
    <source>
        <strain evidence="3 4">NBRC 106553</strain>
    </source>
</reference>
<feature type="domain" description="Fimbrial-type adhesion" evidence="2">
    <location>
        <begin position="30"/>
        <end position="201"/>
    </location>
</feature>
<proteinExistence type="predicted"/>
<protein>
    <recommendedName>
        <fullName evidence="2">Fimbrial-type adhesion domain-containing protein</fullName>
    </recommendedName>
</protein>
<dbReference type="EMBL" id="AP013068">
    <property type="protein sequence ID" value="BAN46162.1"/>
    <property type="molecule type" value="Genomic_DNA"/>
</dbReference>
<dbReference type="AlphaFoldDB" id="S6AC71"/>
<keyword evidence="1" id="KW-0732">Signal</keyword>
<dbReference type="GO" id="GO:0009289">
    <property type="term" value="C:pilus"/>
    <property type="evidence" value="ECO:0007669"/>
    <property type="project" value="InterPro"/>
</dbReference>
<evidence type="ECO:0000313" key="4">
    <source>
        <dbReference type="Proteomes" id="UP000015503"/>
    </source>
</evidence>
<dbReference type="RefSeq" id="WP_016490373.1">
    <property type="nucleotide sequence ID" value="NC_021499.1"/>
</dbReference>
<name>S6AC71_METRE</name>
<accession>S6AC71</accession>
<keyword evidence="4" id="KW-1185">Reference proteome</keyword>
<dbReference type="InterPro" id="IPR036937">
    <property type="entry name" value="Adhesion_dom_fimbrial_sf"/>
</dbReference>
<evidence type="ECO:0000313" key="3">
    <source>
        <dbReference type="EMBL" id="BAN46162.1"/>
    </source>
</evidence>
<organism evidence="3 4">
    <name type="scientific">Metapseudomonas resinovorans NBRC 106553</name>
    <dbReference type="NCBI Taxonomy" id="1245471"/>
    <lineage>
        <taxon>Bacteria</taxon>
        <taxon>Pseudomonadati</taxon>
        <taxon>Pseudomonadota</taxon>
        <taxon>Gammaproteobacteria</taxon>
        <taxon>Pseudomonadales</taxon>
        <taxon>Pseudomonadaceae</taxon>
        <taxon>Metapseudomonas</taxon>
    </lineage>
</organism>
<dbReference type="InterPro" id="IPR008966">
    <property type="entry name" value="Adhesion_dom_sf"/>
</dbReference>
<dbReference type="PANTHER" id="PTHR33420:SF26">
    <property type="entry name" value="FIMBRIAL SUBUNIT"/>
    <property type="match status" value="1"/>
</dbReference>
<dbReference type="PATRIC" id="fig|1245471.3.peg.425"/>
<dbReference type="HOGENOM" id="CLU_088965_9_0_6"/>
<dbReference type="Pfam" id="PF00419">
    <property type="entry name" value="Fimbrial"/>
    <property type="match status" value="1"/>
</dbReference>
<dbReference type="STRING" id="1245471.PCA10_04300"/>
<dbReference type="GO" id="GO:0043709">
    <property type="term" value="P:cell adhesion involved in single-species biofilm formation"/>
    <property type="evidence" value="ECO:0007669"/>
    <property type="project" value="TreeGrafter"/>
</dbReference>
<dbReference type="InterPro" id="IPR050263">
    <property type="entry name" value="Bact_Fimbrial_Adh_Pro"/>
</dbReference>
<dbReference type="SUPFAM" id="SSF49401">
    <property type="entry name" value="Bacterial adhesins"/>
    <property type="match status" value="1"/>
</dbReference>
<dbReference type="eggNOG" id="COG3539">
    <property type="taxonomic scope" value="Bacteria"/>
</dbReference>
<dbReference type="PANTHER" id="PTHR33420">
    <property type="entry name" value="FIMBRIAL SUBUNIT ELFA-RELATED"/>
    <property type="match status" value="1"/>
</dbReference>
<dbReference type="Gene3D" id="2.60.40.1090">
    <property type="entry name" value="Fimbrial-type adhesion domain"/>
    <property type="match status" value="1"/>
</dbReference>
<dbReference type="KEGG" id="pre:PCA10_04300"/>
<sequence length="202" mass="20172">MNFSTSIKTLLAASVAALVANSAMAADGTINFTGEITAASCNITGGTGTGVTGDRGSQVIDVQMGTVSIDSLNGTQNGGIAAGRTINLNLDCGATGTGLTHVALRFDAISGSGLDANNNELLRTTGTAEGVGIGLFHINGTRINLANSGDVFESELVNGGDEDNPAYTANLALRAAYVASGAIGNVTPGTANGTLPFTLTYR</sequence>
<dbReference type="OrthoDB" id="7027614at2"/>
<feature type="chain" id="PRO_5004545437" description="Fimbrial-type adhesion domain-containing protein" evidence="1">
    <location>
        <begin position="26"/>
        <end position="202"/>
    </location>
</feature>
<dbReference type="InterPro" id="IPR000259">
    <property type="entry name" value="Adhesion_dom_fimbrial"/>
</dbReference>